<keyword evidence="1" id="KW-0479">Metal-binding</keyword>
<evidence type="ECO:0000256" key="1">
    <source>
        <dbReference type="PROSITE-ProRule" id="PRU00024"/>
    </source>
</evidence>
<proteinExistence type="predicted"/>
<dbReference type="EMBL" id="HACM01010988">
    <property type="protein sequence ID" value="CRZ11430.1"/>
    <property type="molecule type" value="Transcribed_RNA"/>
</dbReference>
<keyword evidence="1" id="KW-0863">Zinc-finger</keyword>
<dbReference type="InterPro" id="IPR011993">
    <property type="entry name" value="PH-like_dom_sf"/>
</dbReference>
<accession>A0A0H5RB56</accession>
<evidence type="ECO:0000313" key="3">
    <source>
        <dbReference type="EMBL" id="CRZ11430.1"/>
    </source>
</evidence>
<dbReference type="PROSITE" id="PS50119">
    <property type="entry name" value="ZF_BBOX"/>
    <property type="match status" value="1"/>
</dbReference>
<dbReference type="SUPFAM" id="SSF50729">
    <property type="entry name" value="PH domain-like"/>
    <property type="match status" value="1"/>
</dbReference>
<evidence type="ECO:0000259" key="2">
    <source>
        <dbReference type="PROSITE" id="PS50119"/>
    </source>
</evidence>
<organism evidence="3">
    <name type="scientific">Spongospora subterranea</name>
    <dbReference type="NCBI Taxonomy" id="70186"/>
    <lineage>
        <taxon>Eukaryota</taxon>
        <taxon>Sar</taxon>
        <taxon>Rhizaria</taxon>
        <taxon>Endomyxa</taxon>
        <taxon>Phytomyxea</taxon>
        <taxon>Plasmodiophorida</taxon>
        <taxon>Plasmodiophoridae</taxon>
        <taxon>Spongospora</taxon>
    </lineage>
</organism>
<feature type="domain" description="B box-type" evidence="2">
    <location>
        <begin position="16"/>
        <end position="62"/>
    </location>
</feature>
<sequence length="392" mass="43578">MLIRMNDEVAGANEIEHVKQCEMCRTTMPDLSCQHCQAVFCLACAIARHRTGSLKSHSLHIITHDHARNGALPTSLGGPCSFCETRPSFRFCPLCSMVFCESCLTSFHAIGASQSHVSNFIDKIELDSATSKPYASPISTDSQLQQIDVITIKIYGFGIAVTSGRLENMATKSINCFLTLNCEAQVLRLYCKGEEPQQYEFSRPFDDLLNATANVDNPCLVTIQFKSFSMTADVLMMRDAESKQVAQLVYQIRKRQCAFPINSIETLPSEVTTFKGFAQKRGKMTWSLRYLVVSGHVLYVFRDDRCEQPLNSIDLLGSPAFKTASKQLTIGGTEREFVFRLKTKMQTDVLNAVLQHCHGAIEWLLGNLGDSSNSSCLCRTLISATTSMLCLL</sequence>
<name>A0A0H5RB56_9EUKA</name>
<reference evidence="3" key="1">
    <citation type="submission" date="2015-04" db="EMBL/GenBank/DDBJ databases">
        <title>The genome sequence of the plant pathogenic Rhizarian Plasmodiophora brassicae reveals insights in its biotrophic life cycle and the origin of chitin synthesis.</title>
        <authorList>
            <person name="Schwelm A."/>
            <person name="Fogelqvist J."/>
            <person name="Knaust A."/>
            <person name="Julke S."/>
            <person name="Lilja T."/>
            <person name="Dhandapani V."/>
            <person name="Bonilla-Rosso G."/>
            <person name="Karlsson M."/>
            <person name="Shevchenko A."/>
            <person name="Choi S.R."/>
            <person name="Kim H.G."/>
            <person name="Park J.Y."/>
            <person name="Lim Y.P."/>
            <person name="Ludwig-Muller J."/>
            <person name="Dixelius C."/>
        </authorList>
    </citation>
    <scope>NUCLEOTIDE SEQUENCE</scope>
    <source>
        <tissue evidence="3">Potato root galls</tissue>
    </source>
</reference>
<dbReference type="CDD" id="cd19757">
    <property type="entry name" value="Bbox1"/>
    <property type="match status" value="2"/>
</dbReference>
<dbReference type="Gene3D" id="2.30.29.30">
    <property type="entry name" value="Pleckstrin-homology domain (PH domain)/Phosphotyrosine-binding domain (PTB)"/>
    <property type="match status" value="1"/>
</dbReference>
<dbReference type="InterPro" id="IPR000315">
    <property type="entry name" value="Znf_B-box"/>
</dbReference>
<keyword evidence="1" id="KW-0862">Zinc</keyword>
<protein>
    <recommendedName>
        <fullName evidence="2">B box-type domain-containing protein</fullName>
    </recommendedName>
</protein>
<dbReference type="GO" id="GO:0008270">
    <property type="term" value="F:zinc ion binding"/>
    <property type="evidence" value="ECO:0007669"/>
    <property type="project" value="UniProtKB-KW"/>
</dbReference>
<dbReference type="AlphaFoldDB" id="A0A0H5RB56"/>